<dbReference type="WBParaSite" id="nRc.2.0.1.t12604-RA">
    <property type="protein sequence ID" value="nRc.2.0.1.t12604-RA"/>
    <property type="gene ID" value="nRc.2.0.1.g12604"/>
</dbReference>
<evidence type="ECO:0000313" key="1">
    <source>
        <dbReference type="Proteomes" id="UP000887565"/>
    </source>
</evidence>
<dbReference type="AlphaFoldDB" id="A0A915IEK2"/>
<sequence>MEGSLTLLNKFFPHHTDSLMIPLLNHLKIVDVGFLISGYIRGRVVSERQIPTYHMSSLTNSSLAVNRSKQPLKDMDFSSGASSFTDE</sequence>
<protein>
    <submittedName>
        <fullName evidence="2">Uncharacterized protein</fullName>
    </submittedName>
</protein>
<name>A0A915IEK2_ROMCU</name>
<evidence type="ECO:0000313" key="2">
    <source>
        <dbReference type="WBParaSite" id="nRc.2.0.1.t12604-RA"/>
    </source>
</evidence>
<reference evidence="2" key="1">
    <citation type="submission" date="2022-11" db="UniProtKB">
        <authorList>
            <consortium name="WormBaseParasite"/>
        </authorList>
    </citation>
    <scope>IDENTIFICATION</scope>
</reference>
<dbReference type="Proteomes" id="UP000887565">
    <property type="component" value="Unplaced"/>
</dbReference>
<proteinExistence type="predicted"/>
<keyword evidence="1" id="KW-1185">Reference proteome</keyword>
<accession>A0A915IEK2</accession>
<organism evidence="1 2">
    <name type="scientific">Romanomermis culicivorax</name>
    <name type="common">Nematode worm</name>
    <dbReference type="NCBI Taxonomy" id="13658"/>
    <lineage>
        <taxon>Eukaryota</taxon>
        <taxon>Metazoa</taxon>
        <taxon>Ecdysozoa</taxon>
        <taxon>Nematoda</taxon>
        <taxon>Enoplea</taxon>
        <taxon>Dorylaimia</taxon>
        <taxon>Mermithida</taxon>
        <taxon>Mermithoidea</taxon>
        <taxon>Mermithidae</taxon>
        <taxon>Romanomermis</taxon>
    </lineage>
</organism>